<keyword evidence="3" id="KW-1185">Reference proteome</keyword>
<comment type="caution">
    <text evidence="2">The sequence shown here is derived from an EMBL/GenBank/DDBJ whole genome shotgun (WGS) entry which is preliminary data.</text>
</comment>
<keyword evidence="1" id="KW-0812">Transmembrane</keyword>
<dbReference type="Gramene" id="mRNA:HanXRQr2_Chr13g0571061">
    <property type="protein sequence ID" value="CDS:HanXRQr2_Chr13g0571061.1"/>
    <property type="gene ID" value="HanXRQr2_Chr13g0571061"/>
</dbReference>
<feature type="transmembrane region" description="Helical" evidence="1">
    <location>
        <begin position="37"/>
        <end position="58"/>
    </location>
</feature>
<dbReference type="EMBL" id="MNCJ02000328">
    <property type="protein sequence ID" value="KAF5771957.1"/>
    <property type="molecule type" value="Genomic_DNA"/>
</dbReference>
<evidence type="ECO:0000313" key="2">
    <source>
        <dbReference type="EMBL" id="KAF5771957.1"/>
    </source>
</evidence>
<evidence type="ECO:0000313" key="3">
    <source>
        <dbReference type="Proteomes" id="UP000215914"/>
    </source>
</evidence>
<accession>A0A9K3H8T5</accession>
<organism evidence="2 3">
    <name type="scientific">Helianthus annuus</name>
    <name type="common">Common sunflower</name>
    <dbReference type="NCBI Taxonomy" id="4232"/>
    <lineage>
        <taxon>Eukaryota</taxon>
        <taxon>Viridiplantae</taxon>
        <taxon>Streptophyta</taxon>
        <taxon>Embryophyta</taxon>
        <taxon>Tracheophyta</taxon>
        <taxon>Spermatophyta</taxon>
        <taxon>Magnoliopsida</taxon>
        <taxon>eudicotyledons</taxon>
        <taxon>Gunneridae</taxon>
        <taxon>Pentapetalae</taxon>
        <taxon>asterids</taxon>
        <taxon>campanulids</taxon>
        <taxon>Asterales</taxon>
        <taxon>Asteraceae</taxon>
        <taxon>Asteroideae</taxon>
        <taxon>Heliantheae alliance</taxon>
        <taxon>Heliantheae</taxon>
        <taxon>Helianthus</taxon>
    </lineage>
</organism>
<keyword evidence="1" id="KW-1133">Transmembrane helix</keyword>
<reference evidence="2" key="1">
    <citation type="journal article" date="2017" name="Nature">
        <title>The sunflower genome provides insights into oil metabolism, flowering and Asterid evolution.</title>
        <authorList>
            <person name="Badouin H."/>
            <person name="Gouzy J."/>
            <person name="Grassa C.J."/>
            <person name="Murat F."/>
            <person name="Staton S.E."/>
            <person name="Cottret L."/>
            <person name="Lelandais-Briere C."/>
            <person name="Owens G.L."/>
            <person name="Carrere S."/>
            <person name="Mayjonade B."/>
            <person name="Legrand L."/>
            <person name="Gill N."/>
            <person name="Kane N.C."/>
            <person name="Bowers J.E."/>
            <person name="Hubner S."/>
            <person name="Bellec A."/>
            <person name="Berard A."/>
            <person name="Berges H."/>
            <person name="Blanchet N."/>
            <person name="Boniface M.C."/>
            <person name="Brunel D."/>
            <person name="Catrice O."/>
            <person name="Chaidir N."/>
            <person name="Claudel C."/>
            <person name="Donnadieu C."/>
            <person name="Faraut T."/>
            <person name="Fievet G."/>
            <person name="Helmstetter N."/>
            <person name="King M."/>
            <person name="Knapp S.J."/>
            <person name="Lai Z."/>
            <person name="Le Paslier M.C."/>
            <person name="Lippi Y."/>
            <person name="Lorenzon L."/>
            <person name="Mandel J.R."/>
            <person name="Marage G."/>
            <person name="Marchand G."/>
            <person name="Marquand E."/>
            <person name="Bret-Mestries E."/>
            <person name="Morien E."/>
            <person name="Nambeesan S."/>
            <person name="Nguyen T."/>
            <person name="Pegot-Espagnet P."/>
            <person name="Pouilly N."/>
            <person name="Raftis F."/>
            <person name="Sallet E."/>
            <person name="Schiex T."/>
            <person name="Thomas J."/>
            <person name="Vandecasteele C."/>
            <person name="Vares D."/>
            <person name="Vear F."/>
            <person name="Vautrin S."/>
            <person name="Crespi M."/>
            <person name="Mangin B."/>
            <person name="Burke J.M."/>
            <person name="Salse J."/>
            <person name="Munos S."/>
            <person name="Vincourt P."/>
            <person name="Rieseberg L.H."/>
            <person name="Langlade N.B."/>
        </authorList>
    </citation>
    <scope>NUCLEOTIDE SEQUENCE</scope>
    <source>
        <tissue evidence="2">Leaves</tissue>
    </source>
</reference>
<sequence>MIAGNQKKNEEIKSEIYVWKKRVWPEFIESERVDRDLSYNLIFIFIFFLVFFTFFIFII</sequence>
<reference evidence="2" key="2">
    <citation type="submission" date="2020-06" db="EMBL/GenBank/DDBJ databases">
        <title>Helianthus annuus Genome sequencing and assembly Release 2.</title>
        <authorList>
            <person name="Gouzy J."/>
            <person name="Langlade N."/>
            <person name="Munos S."/>
        </authorList>
    </citation>
    <scope>NUCLEOTIDE SEQUENCE</scope>
    <source>
        <tissue evidence="2">Leaves</tissue>
    </source>
</reference>
<name>A0A9K3H8T5_HELAN</name>
<proteinExistence type="predicted"/>
<dbReference type="AlphaFoldDB" id="A0A9K3H8T5"/>
<protein>
    <submittedName>
        <fullName evidence="2">Uncharacterized protein</fullName>
    </submittedName>
</protein>
<evidence type="ECO:0000256" key="1">
    <source>
        <dbReference type="SAM" id="Phobius"/>
    </source>
</evidence>
<keyword evidence="1" id="KW-0472">Membrane</keyword>
<dbReference type="Proteomes" id="UP000215914">
    <property type="component" value="Unassembled WGS sequence"/>
</dbReference>
<gene>
    <name evidence="2" type="ORF">HanXRQr2_Chr13g0571061</name>
</gene>